<feature type="compositionally biased region" description="Basic and acidic residues" evidence="7">
    <location>
        <begin position="268"/>
        <end position="277"/>
    </location>
</feature>
<dbReference type="HAMAP" id="MF_00291_B">
    <property type="entry name" value="Ribosomal_uS2_B"/>
    <property type="match status" value="1"/>
</dbReference>
<evidence type="ECO:0000256" key="1">
    <source>
        <dbReference type="ARBA" id="ARBA00006242"/>
    </source>
</evidence>
<sequence length="277" mass="30250">MALPDFSMRQLLEAGAHFGHQTHRWNPKMRDYIFGQRSGIHIIDLSQTVPLLHQALVQIREVAAKGGRVLFVGTKRQASDPVATAAKRCAQYYVNHRWLGGTLTNWRTISYSIARLRELESLLEGDNPEQSGFTKKELLNLNREREKLELSLGGIKDMGGIPDLMFVIDTNKEAIAILEARKLNIPVVAIVDTNCDPDAVTFPIPGNDDAARALSLYCDLVADAVLDGISQGAVNMGVDLGESENPVEPALTAEDAGEAEMVEADAEAETKSENADA</sequence>
<dbReference type="GO" id="GO:0005840">
    <property type="term" value="C:ribosome"/>
    <property type="evidence" value="ECO:0007669"/>
    <property type="project" value="UniProtKB-KW"/>
</dbReference>
<comment type="caution">
    <text evidence="8">The sequence shown here is derived from an EMBL/GenBank/DDBJ whole genome shotgun (WGS) entry which is preliminary data.</text>
</comment>
<dbReference type="PANTHER" id="PTHR12534:SF0">
    <property type="entry name" value="SMALL RIBOSOMAL SUBUNIT PROTEIN US2M"/>
    <property type="match status" value="1"/>
</dbReference>
<comment type="similarity">
    <text evidence="1 5 6">Belongs to the universal ribosomal protein uS2 family.</text>
</comment>
<proteinExistence type="inferred from homology"/>
<reference evidence="9" key="1">
    <citation type="journal article" date="2019" name="Int. J. Syst. Evol. Microbiol.">
        <title>The Global Catalogue of Microorganisms (GCM) 10K type strain sequencing project: providing services to taxonomists for standard genome sequencing and annotation.</title>
        <authorList>
            <consortium name="The Broad Institute Genomics Platform"/>
            <consortium name="The Broad Institute Genome Sequencing Center for Infectious Disease"/>
            <person name="Wu L."/>
            <person name="Ma J."/>
        </authorList>
    </citation>
    <scope>NUCLEOTIDE SEQUENCE [LARGE SCALE GENOMIC DNA]</scope>
    <source>
        <strain evidence="9">KCTC 52487</strain>
    </source>
</reference>
<dbReference type="InterPro" id="IPR005706">
    <property type="entry name" value="Ribosomal_uS2_bac/mit/plastid"/>
</dbReference>
<keyword evidence="9" id="KW-1185">Reference proteome</keyword>
<dbReference type="InterPro" id="IPR018130">
    <property type="entry name" value="Ribosomal_uS2_CS"/>
</dbReference>
<dbReference type="SUPFAM" id="SSF52313">
    <property type="entry name" value="Ribosomal protein S2"/>
    <property type="match status" value="1"/>
</dbReference>
<evidence type="ECO:0000256" key="6">
    <source>
        <dbReference type="RuleBase" id="RU003631"/>
    </source>
</evidence>
<feature type="region of interest" description="Disordered" evidence="7">
    <location>
        <begin position="240"/>
        <end position="277"/>
    </location>
</feature>
<evidence type="ECO:0000313" key="8">
    <source>
        <dbReference type="EMBL" id="MFC2924525.1"/>
    </source>
</evidence>
<dbReference type="EMBL" id="JBHRSV010000001">
    <property type="protein sequence ID" value="MFC2924525.1"/>
    <property type="molecule type" value="Genomic_DNA"/>
</dbReference>
<dbReference type="InterPro" id="IPR023591">
    <property type="entry name" value="Ribosomal_uS2_flav_dom_sf"/>
</dbReference>
<dbReference type="InterPro" id="IPR001865">
    <property type="entry name" value="Ribosomal_uS2"/>
</dbReference>
<evidence type="ECO:0000256" key="3">
    <source>
        <dbReference type="ARBA" id="ARBA00023274"/>
    </source>
</evidence>
<evidence type="ECO:0000256" key="2">
    <source>
        <dbReference type="ARBA" id="ARBA00022980"/>
    </source>
</evidence>
<organism evidence="8 9">
    <name type="scientific">Hyphobacterium vulgare</name>
    <dbReference type="NCBI Taxonomy" id="1736751"/>
    <lineage>
        <taxon>Bacteria</taxon>
        <taxon>Pseudomonadati</taxon>
        <taxon>Pseudomonadota</taxon>
        <taxon>Alphaproteobacteria</taxon>
        <taxon>Maricaulales</taxon>
        <taxon>Maricaulaceae</taxon>
        <taxon>Hyphobacterium</taxon>
    </lineage>
</organism>
<dbReference type="NCBIfam" id="TIGR01011">
    <property type="entry name" value="rpsB_bact"/>
    <property type="match status" value="1"/>
</dbReference>
<dbReference type="RefSeq" id="WP_343163760.1">
    <property type="nucleotide sequence ID" value="NZ_JBHRSV010000001.1"/>
</dbReference>
<evidence type="ECO:0000256" key="4">
    <source>
        <dbReference type="ARBA" id="ARBA00035256"/>
    </source>
</evidence>
<dbReference type="CDD" id="cd01425">
    <property type="entry name" value="RPS2"/>
    <property type="match status" value="1"/>
</dbReference>
<dbReference type="Pfam" id="PF00318">
    <property type="entry name" value="Ribosomal_S2"/>
    <property type="match status" value="1"/>
</dbReference>
<protein>
    <recommendedName>
        <fullName evidence="4 5">Small ribosomal subunit protein uS2</fullName>
    </recommendedName>
</protein>
<keyword evidence="3 5" id="KW-0687">Ribonucleoprotein</keyword>
<evidence type="ECO:0000256" key="7">
    <source>
        <dbReference type="SAM" id="MobiDB-lite"/>
    </source>
</evidence>
<name>A0ABV6ZSX2_9PROT</name>
<dbReference type="Proteomes" id="UP001595379">
    <property type="component" value="Unassembled WGS sequence"/>
</dbReference>
<accession>A0ABV6ZSX2</accession>
<evidence type="ECO:0000256" key="5">
    <source>
        <dbReference type="HAMAP-Rule" id="MF_00291"/>
    </source>
</evidence>
<dbReference type="Gene3D" id="1.10.287.610">
    <property type="entry name" value="Helix hairpin bin"/>
    <property type="match status" value="1"/>
</dbReference>
<evidence type="ECO:0000313" key="9">
    <source>
        <dbReference type="Proteomes" id="UP001595379"/>
    </source>
</evidence>
<dbReference type="PRINTS" id="PR00395">
    <property type="entry name" value="RIBOSOMALS2"/>
</dbReference>
<dbReference type="PROSITE" id="PS00963">
    <property type="entry name" value="RIBOSOMAL_S2_2"/>
    <property type="match status" value="1"/>
</dbReference>
<dbReference type="PROSITE" id="PS00962">
    <property type="entry name" value="RIBOSOMAL_S2_1"/>
    <property type="match status" value="1"/>
</dbReference>
<keyword evidence="2 5" id="KW-0689">Ribosomal protein</keyword>
<dbReference type="PANTHER" id="PTHR12534">
    <property type="entry name" value="30S RIBOSOMAL PROTEIN S2 PROKARYOTIC AND ORGANELLAR"/>
    <property type="match status" value="1"/>
</dbReference>
<gene>
    <name evidence="5 8" type="primary">rpsB</name>
    <name evidence="8" type="ORF">ACFOOR_00230</name>
</gene>
<feature type="compositionally biased region" description="Acidic residues" evidence="7">
    <location>
        <begin position="255"/>
        <end position="267"/>
    </location>
</feature>
<dbReference type="Gene3D" id="3.40.50.10490">
    <property type="entry name" value="Glucose-6-phosphate isomerase like protein, domain 1"/>
    <property type="match status" value="1"/>
</dbReference>